<feature type="region of interest" description="Disordered" evidence="1">
    <location>
        <begin position="61"/>
        <end position="80"/>
    </location>
</feature>
<reference evidence="3" key="1">
    <citation type="journal article" date="2019" name="Int. J. Syst. Evol. Microbiol.">
        <title>The Global Catalogue of Microorganisms (GCM) 10K type strain sequencing project: providing services to taxonomists for standard genome sequencing and annotation.</title>
        <authorList>
            <consortium name="The Broad Institute Genomics Platform"/>
            <consortium name="The Broad Institute Genome Sequencing Center for Infectious Disease"/>
            <person name="Wu L."/>
            <person name="Ma J."/>
        </authorList>
    </citation>
    <scope>NUCLEOTIDE SEQUENCE [LARGE SCALE GENOMIC DNA]</scope>
    <source>
        <strain evidence="3">JCM 18409</strain>
    </source>
</reference>
<keyword evidence="3" id="KW-1185">Reference proteome</keyword>
<protein>
    <submittedName>
        <fullName evidence="2">Uncharacterized protein</fullName>
    </submittedName>
</protein>
<proteinExistence type="predicted"/>
<evidence type="ECO:0000256" key="1">
    <source>
        <dbReference type="SAM" id="MobiDB-lite"/>
    </source>
</evidence>
<gene>
    <name evidence="2" type="ORF">GCM10023335_72670</name>
</gene>
<evidence type="ECO:0000313" key="2">
    <source>
        <dbReference type="EMBL" id="GAA5031350.1"/>
    </source>
</evidence>
<organism evidence="2 3">
    <name type="scientific">Streptomyces siamensis</name>
    <dbReference type="NCBI Taxonomy" id="1274986"/>
    <lineage>
        <taxon>Bacteria</taxon>
        <taxon>Bacillati</taxon>
        <taxon>Actinomycetota</taxon>
        <taxon>Actinomycetes</taxon>
        <taxon>Kitasatosporales</taxon>
        <taxon>Streptomycetaceae</taxon>
        <taxon>Streptomyces</taxon>
    </lineage>
</organism>
<feature type="compositionally biased region" description="Low complexity" evidence="1">
    <location>
        <begin position="9"/>
        <end position="27"/>
    </location>
</feature>
<dbReference type="EMBL" id="BAABKB010000034">
    <property type="protein sequence ID" value="GAA5031350.1"/>
    <property type="molecule type" value="Genomic_DNA"/>
</dbReference>
<feature type="region of interest" description="Disordered" evidence="1">
    <location>
        <begin position="1"/>
        <end position="28"/>
    </location>
</feature>
<sequence>MVQRLKTMSTTGAIGQAASGSTSTAAGRDVASVTMSPSLHYFPLGTYYAKDGSFLFVREKRQEPVETDRQTCRHGKGEQS</sequence>
<evidence type="ECO:0000313" key="3">
    <source>
        <dbReference type="Proteomes" id="UP001501759"/>
    </source>
</evidence>
<comment type="caution">
    <text evidence="2">The sequence shown here is derived from an EMBL/GenBank/DDBJ whole genome shotgun (WGS) entry which is preliminary data.</text>
</comment>
<name>A0ABP9JHG4_9ACTN</name>
<accession>A0ABP9JHG4</accession>
<dbReference type="Proteomes" id="UP001501759">
    <property type="component" value="Unassembled WGS sequence"/>
</dbReference>